<evidence type="ECO:0000259" key="2">
    <source>
        <dbReference type="PROSITE" id="PS51677"/>
    </source>
</evidence>
<proteinExistence type="predicted"/>
<gene>
    <name evidence="3" type="ORF">ETSY1_36630</name>
</gene>
<accession>W4L7L2</accession>
<feature type="domain" description="NodB homology" evidence="2">
    <location>
        <begin position="40"/>
        <end position="167"/>
    </location>
</feature>
<dbReference type="Gene3D" id="3.20.20.370">
    <property type="entry name" value="Glycoside hydrolase/deacetylase"/>
    <property type="match status" value="1"/>
</dbReference>
<keyword evidence="4" id="KW-1185">Reference proteome</keyword>
<evidence type="ECO:0000313" key="3">
    <source>
        <dbReference type="EMBL" id="ETW94032.1"/>
    </source>
</evidence>
<dbReference type="PATRIC" id="fig|1429438.4.peg.6889"/>
<protein>
    <submittedName>
        <fullName evidence="3">Polysaccharide deacetylase</fullName>
    </submittedName>
</protein>
<dbReference type="CDD" id="cd10940">
    <property type="entry name" value="CE4_PuuE_HpPgdA_like_1"/>
    <property type="match status" value="1"/>
</dbReference>
<dbReference type="GO" id="GO:0016810">
    <property type="term" value="F:hydrolase activity, acting on carbon-nitrogen (but not peptide) bonds"/>
    <property type="evidence" value="ECO:0007669"/>
    <property type="project" value="InterPro"/>
</dbReference>
<sequence length="335" mass="38181">MKSASNPQHGQANQRQHQKPSASLSLDLDNQWSYMKTHGDAGWEAFPSYLEVVIPRFLDFLQARDLTITVFIVGQDAALPQHADVLRQIATAGHEIGNHSFRHEPWLHLYPEPEIEDELARAETHIEAATGCRPRGFRGPGYSLLPTTLQVLKRRGYAYDASTFPTFIGPLARAYYFMTSRFEPEEREQRKLLFGTLRDGLRPLKPYQWRLHDDTLLEIPVTTMPLLRMPIHLSYLLYLSAMSSALAASYFNTALAFCRWTGTAPSLLLHPLDFLGCDDHLAELAFFPAMGLTSDYKMEVISHALQRLTAYYHVLPLGRYAQEVSQHAHLKQYQP</sequence>
<feature type="region of interest" description="Disordered" evidence="1">
    <location>
        <begin position="1"/>
        <end position="22"/>
    </location>
</feature>
<dbReference type="AlphaFoldDB" id="W4L7L2"/>
<dbReference type="PANTHER" id="PTHR47561:SF1">
    <property type="entry name" value="POLYSACCHARIDE DEACETYLASE FAMILY PROTEIN (AFU_ORTHOLOGUE AFUA_6G05030)"/>
    <property type="match status" value="1"/>
</dbReference>
<dbReference type="PANTHER" id="PTHR47561">
    <property type="entry name" value="POLYSACCHARIDE DEACETYLASE FAMILY PROTEIN (AFU_ORTHOLOGUE AFUA_6G05030)"/>
    <property type="match status" value="1"/>
</dbReference>
<dbReference type="GO" id="GO:0005975">
    <property type="term" value="P:carbohydrate metabolic process"/>
    <property type="evidence" value="ECO:0007669"/>
    <property type="project" value="InterPro"/>
</dbReference>
<dbReference type="InterPro" id="IPR011330">
    <property type="entry name" value="Glyco_hydro/deAcase_b/a-brl"/>
</dbReference>
<dbReference type="InterPro" id="IPR002509">
    <property type="entry name" value="NODB_dom"/>
</dbReference>
<dbReference type="SUPFAM" id="SSF88713">
    <property type="entry name" value="Glycoside hydrolase/deacetylase"/>
    <property type="match status" value="1"/>
</dbReference>
<organism evidence="3 4">
    <name type="scientific">Entotheonella factor</name>
    <dbReference type="NCBI Taxonomy" id="1429438"/>
    <lineage>
        <taxon>Bacteria</taxon>
        <taxon>Pseudomonadati</taxon>
        <taxon>Nitrospinota/Tectimicrobiota group</taxon>
        <taxon>Candidatus Tectimicrobiota</taxon>
        <taxon>Candidatus Entotheonellia</taxon>
        <taxon>Candidatus Entotheonellales</taxon>
        <taxon>Candidatus Entotheonellaceae</taxon>
        <taxon>Candidatus Entotheonella</taxon>
    </lineage>
</organism>
<dbReference type="Proteomes" id="UP000019141">
    <property type="component" value="Unassembled WGS sequence"/>
</dbReference>
<reference evidence="3 4" key="1">
    <citation type="journal article" date="2014" name="Nature">
        <title>An environmental bacterial taxon with a large and distinct metabolic repertoire.</title>
        <authorList>
            <person name="Wilson M.C."/>
            <person name="Mori T."/>
            <person name="Ruckert C."/>
            <person name="Uria A.R."/>
            <person name="Helf M.J."/>
            <person name="Takada K."/>
            <person name="Gernert C."/>
            <person name="Steffens U.A."/>
            <person name="Heycke N."/>
            <person name="Schmitt S."/>
            <person name="Rinke C."/>
            <person name="Helfrich E.J."/>
            <person name="Brachmann A.O."/>
            <person name="Gurgui C."/>
            <person name="Wakimoto T."/>
            <person name="Kracht M."/>
            <person name="Crusemann M."/>
            <person name="Hentschel U."/>
            <person name="Abe I."/>
            <person name="Matsunaga S."/>
            <person name="Kalinowski J."/>
            <person name="Takeyama H."/>
            <person name="Piel J."/>
        </authorList>
    </citation>
    <scope>NUCLEOTIDE SEQUENCE [LARGE SCALE GENOMIC DNA]</scope>
    <source>
        <strain evidence="4">TSY1</strain>
    </source>
</reference>
<dbReference type="HOGENOM" id="CLU_076882_0_0_7"/>
<evidence type="ECO:0000256" key="1">
    <source>
        <dbReference type="SAM" id="MobiDB-lite"/>
    </source>
</evidence>
<evidence type="ECO:0000313" key="4">
    <source>
        <dbReference type="Proteomes" id="UP000019141"/>
    </source>
</evidence>
<name>W4L7L2_ENTF1</name>
<dbReference type="EMBL" id="AZHW01001130">
    <property type="protein sequence ID" value="ETW94032.1"/>
    <property type="molecule type" value="Genomic_DNA"/>
</dbReference>
<comment type="caution">
    <text evidence="3">The sequence shown here is derived from an EMBL/GenBank/DDBJ whole genome shotgun (WGS) entry which is preliminary data.</text>
</comment>
<dbReference type="PROSITE" id="PS51677">
    <property type="entry name" value="NODB"/>
    <property type="match status" value="1"/>
</dbReference>
<dbReference type="Pfam" id="PF01522">
    <property type="entry name" value="Polysacc_deac_1"/>
    <property type="match status" value="1"/>
</dbReference>